<sequence>MITENDHARWRALVDAGPPEALSDQELDGILAHADECADCAPALRDFVARALAAQAPPVRMGAARAAEVRRRVLLGTARGSAEPRARKPGYAAAYPGGWLAAAALVV</sequence>
<protein>
    <recommendedName>
        <fullName evidence="2">Zinc-finger domain-containing protein</fullName>
    </recommendedName>
</protein>
<reference evidence="1" key="1">
    <citation type="submission" date="2020-02" db="EMBL/GenBank/DDBJ databases">
        <authorList>
            <person name="Meier V. D."/>
        </authorList>
    </citation>
    <scope>NUCLEOTIDE SEQUENCE</scope>
    <source>
        <strain evidence="1">AVDCRST_MAG89</strain>
    </source>
</reference>
<gene>
    <name evidence="1" type="ORF">AVDCRST_MAG89-312</name>
</gene>
<proteinExistence type="predicted"/>
<dbReference type="EMBL" id="CADCTV010000074">
    <property type="protein sequence ID" value="CAA9298848.1"/>
    <property type="molecule type" value="Genomic_DNA"/>
</dbReference>
<feature type="non-terminal residue" evidence="1">
    <location>
        <position position="107"/>
    </location>
</feature>
<evidence type="ECO:0000313" key="1">
    <source>
        <dbReference type="EMBL" id="CAA9298848.1"/>
    </source>
</evidence>
<dbReference type="AlphaFoldDB" id="A0A6J4K8L1"/>
<evidence type="ECO:0008006" key="2">
    <source>
        <dbReference type="Google" id="ProtNLM"/>
    </source>
</evidence>
<organism evidence="1">
    <name type="scientific">uncultured Gemmatimonadota bacterium</name>
    <dbReference type="NCBI Taxonomy" id="203437"/>
    <lineage>
        <taxon>Bacteria</taxon>
        <taxon>Pseudomonadati</taxon>
        <taxon>Gemmatimonadota</taxon>
        <taxon>environmental samples</taxon>
    </lineage>
</organism>
<accession>A0A6J4K8L1</accession>
<name>A0A6J4K8L1_9BACT</name>